<dbReference type="EMBL" id="NAJQ01001297">
    <property type="protein sequence ID" value="TKA60980.1"/>
    <property type="molecule type" value="Genomic_DNA"/>
</dbReference>
<organism evidence="1 2">
    <name type="scientific">Friedmanniomyces simplex</name>
    <dbReference type="NCBI Taxonomy" id="329884"/>
    <lineage>
        <taxon>Eukaryota</taxon>
        <taxon>Fungi</taxon>
        <taxon>Dikarya</taxon>
        <taxon>Ascomycota</taxon>
        <taxon>Pezizomycotina</taxon>
        <taxon>Dothideomycetes</taxon>
        <taxon>Dothideomycetidae</taxon>
        <taxon>Mycosphaerellales</taxon>
        <taxon>Teratosphaeriaceae</taxon>
        <taxon>Friedmanniomyces</taxon>
    </lineage>
</organism>
<proteinExistence type="predicted"/>
<feature type="non-terminal residue" evidence="1">
    <location>
        <position position="60"/>
    </location>
</feature>
<evidence type="ECO:0000313" key="1">
    <source>
        <dbReference type="EMBL" id="TKA60980.1"/>
    </source>
</evidence>
<name>A0A4U0WDY7_9PEZI</name>
<comment type="caution">
    <text evidence="1">The sequence shown here is derived from an EMBL/GenBank/DDBJ whole genome shotgun (WGS) entry which is preliminary data.</text>
</comment>
<protein>
    <submittedName>
        <fullName evidence="1">Uncharacterized protein</fullName>
    </submittedName>
</protein>
<keyword evidence="2" id="KW-1185">Reference proteome</keyword>
<dbReference type="AlphaFoldDB" id="A0A4U0WDY7"/>
<dbReference type="Proteomes" id="UP000309340">
    <property type="component" value="Unassembled WGS sequence"/>
</dbReference>
<sequence>MKCHRPGTDQSLELSVFANGMVCEEYELQASSITDPSVVSCFIPVEEGDELTIRGTFTGS</sequence>
<evidence type="ECO:0000313" key="2">
    <source>
        <dbReference type="Proteomes" id="UP000309340"/>
    </source>
</evidence>
<dbReference type="OrthoDB" id="3648067at2759"/>
<gene>
    <name evidence="1" type="ORF">B0A55_11363</name>
</gene>
<accession>A0A4U0WDY7</accession>
<reference evidence="1 2" key="1">
    <citation type="submission" date="2017-03" db="EMBL/GenBank/DDBJ databases">
        <title>Genomes of endolithic fungi from Antarctica.</title>
        <authorList>
            <person name="Coleine C."/>
            <person name="Masonjones S."/>
            <person name="Stajich J.E."/>
        </authorList>
    </citation>
    <scope>NUCLEOTIDE SEQUENCE [LARGE SCALE GENOMIC DNA]</scope>
    <source>
        <strain evidence="1 2">CCFEE 5184</strain>
    </source>
</reference>